<gene>
    <name evidence="1" type="ORF">LCGC14_1768960</name>
</gene>
<protein>
    <submittedName>
        <fullName evidence="1">Uncharacterized protein</fullName>
    </submittedName>
</protein>
<sequence>MADPFRVWVPVLAQRILSPNGARGEAHQAVSAAKQELLTDTYHAALAVAPQAELPRFAKAIVSFIYRHTCKRPRDGLYRPTDPSNLGGDVIKAPMDALVALSIIPDDSYRYVDLVTLRIEKVEELRDEGFEIIVREANDVR</sequence>
<comment type="caution">
    <text evidence="1">The sequence shown here is derived from an EMBL/GenBank/DDBJ whole genome shotgun (WGS) entry which is preliminary data.</text>
</comment>
<dbReference type="EMBL" id="LAZR01016560">
    <property type="protein sequence ID" value="KKM03985.1"/>
    <property type="molecule type" value="Genomic_DNA"/>
</dbReference>
<organism evidence="1">
    <name type="scientific">marine sediment metagenome</name>
    <dbReference type="NCBI Taxonomy" id="412755"/>
    <lineage>
        <taxon>unclassified sequences</taxon>
        <taxon>metagenomes</taxon>
        <taxon>ecological metagenomes</taxon>
    </lineage>
</organism>
<proteinExistence type="predicted"/>
<dbReference type="AlphaFoldDB" id="A0A0F9GYW2"/>
<reference evidence="1" key="1">
    <citation type="journal article" date="2015" name="Nature">
        <title>Complex archaea that bridge the gap between prokaryotes and eukaryotes.</title>
        <authorList>
            <person name="Spang A."/>
            <person name="Saw J.H."/>
            <person name="Jorgensen S.L."/>
            <person name="Zaremba-Niedzwiedzka K."/>
            <person name="Martijn J."/>
            <person name="Lind A.E."/>
            <person name="van Eijk R."/>
            <person name="Schleper C."/>
            <person name="Guy L."/>
            <person name="Ettema T.J."/>
        </authorList>
    </citation>
    <scope>NUCLEOTIDE SEQUENCE</scope>
</reference>
<accession>A0A0F9GYW2</accession>
<name>A0A0F9GYW2_9ZZZZ</name>
<evidence type="ECO:0000313" key="1">
    <source>
        <dbReference type="EMBL" id="KKM03985.1"/>
    </source>
</evidence>